<dbReference type="Gene3D" id="3.40.50.300">
    <property type="entry name" value="P-loop containing nucleotide triphosphate hydrolases"/>
    <property type="match status" value="2"/>
</dbReference>
<feature type="compositionally biased region" description="Basic and acidic residues" evidence="4">
    <location>
        <begin position="175"/>
        <end position="185"/>
    </location>
</feature>
<dbReference type="PANTHER" id="PTHR32114:SF2">
    <property type="entry name" value="ABC TRANSPORTER ABCH.3"/>
    <property type="match status" value="1"/>
</dbReference>
<accession>A0ABD5RGJ4</accession>
<sequence length="608" mass="68738">MWHLDIRNVAGIRAGTTELHPGTNAVQAGNWQGKTSLVTALRTVLGGEVTPNVLTDGETQGHVRLTTDGGETYEVDLRATDDGVARGGETYLTERPNRICAELFAFFDEHNEIRRAVRAGEDLTPLLTRPLDAEDLDAQVAELRAERRRAESELDRVTEATAELRKERSRAERLERELSGKRAELADLDDEGGETSDPDAREALEEARTSSERTQQRIDRQERQVESIESELAEKRAEVAEIEVDEEPDLRERLAAKRDRLSTLERETDTLQTLYNANRQVLDRDQLDLVSEIDRQVTGDVVSCWVCDTETTREAVESRLADLAEVVADRRERATELREETEALEARRDRIEERRDRRAELERQISTLQSRLDERQADLAASRERREELEADIEALEAAVETTDERRQTLEADVVRLETKLETVNDRIAELERQADERTAIEARIDRLGTEIESLRSRRERTIEAARSAFDTALEDVVDAFEPSFETARLDRHTDPDTGRTEKLELVVARDGREISVERLSEGEVELLGFIAALAGYEAFDVAEQVPCLLLDELGGLDSDHVHTLVEYLTDRTEFLVTTAYPEAGVFDGHTVSPDEWAVVSDTEETVA</sequence>
<comment type="similarity">
    <text evidence="2">Belongs to the Sph1/Sph2 family.</text>
</comment>
<gene>
    <name evidence="5" type="ORF">ACFPJ5_18540</name>
</gene>
<evidence type="ECO:0000256" key="4">
    <source>
        <dbReference type="SAM" id="MobiDB-lite"/>
    </source>
</evidence>
<dbReference type="PANTHER" id="PTHR32114">
    <property type="entry name" value="ABC TRANSPORTER ABCH.3"/>
    <property type="match status" value="1"/>
</dbReference>
<evidence type="ECO:0000256" key="2">
    <source>
        <dbReference type="ARBA" id="ARBA00049666"/>
    </source>
</evidence>
<organism evidence="5 6">
    <name type="scientific">Salinirubrum litoreum</name>
    <dbReference type="NCBI Taxonomy" id="1126234"/>
    <lineage>
        <taxon>Archaea</taxon>
        <taxon>Methanobacteriati</taxon>
        <taxon>Methanobacteriota</taxon>
        <taxon>Stenosarchaea group</taxon>
        <taxon>Halobacteria</taxon>
        <taxon>Halobacteriales</taxon>
        <taxon>Haloferacaceae</taxon>
        <taxon>Salinirubrum</taxon>
    </lineage>
</organism>
<feature type="region of interest" description="Disordered" evidence="4">
    <location>
        <begin position="175"/>
        <end position="230"/>
    </location>
</feature>
<dbReference type="RefSeq" id="WP_227230985.1">
    <property type="nucleotide sequence ID" value="NZ_JAJCVJ010000003.1"/>
</dbReference>
<keyword evidence="6" id="KW-1185">Reference proteome</keyword>
<keyword evidence="1 3" id="KW-0175">Coiled coil</keyword>
<evidence type="ECO:0000256" key="3">
    <source>
        <dbReference type="SAM" id="Coils"/>
    </source>
</evidence>
<feature type="compositionally biased region" description="Acidic residues" evidence="4">
    <location>
        <begin position="186"/>
        <end position="197"/>
    </location>
</feature>
<dbReference type="InterPro" id="IPR027417">
    <property type="entry name" value="P-loop_NTPase"/>
</dbReference>
<dbReference type="NCBIfam" id="NF045487">
    <property type="entry name" value="ASRP"/>
    <property type="match status" value="1"/>
</dbReference>
<proteinExistence type="inferred from homology"/>
<comment type="caution">
    <text evidence="5">The sequence shown here is derived from an EMBL/GenBank/DDBJ whole genome shotgun (WGS) entry which is preliminary data.</text>
</comment>
<protein>
    <submittedName>
        <fullName evidence="5">Archaea-specific SMC-related protein</fullName>
    </submittedName>
</protein>
<feature type="coiled-coil region" evidence="3">
    <location>
        <begin position="320"/>
        <end position="465"/>
    </location>
</feature>
<dbReference type="EMBL" id="JBHSKX010000004">
    <property type="protein sequence ID" value="MFC5368928.1"/>
    <property type="molecule type" value="Genomic_DNA"/>
</dbReference>
<reference evidence="5 6" key="1">
    <citation type="journal article" date="2019" name="Int. J. Syst. Evol. Microbiol.">
        <title>The Global Catalogue of Microorganisms (GCM) 10K type strain sequencing project: providing services to taxonomists for standard genome sequencing and annotation.</title>
        <authorList>
            <consortium name="The Broad Institute Genomics Platform"/>
            <consortium name="The Broad Institute Genome Sequencing Center for Infectious Disease"/>
            <person name="Wu L."/>
            <person name="Ma J."/>
        </authorList>
    </citation>
    <scope>NUCLEOTIDE SEQUENCE [LARGE SCALE GENOMIC DNA]</scope>
    <source>
        <strain evidence="5 6">CGMCC 1.12237</strain>
    </source>
</reference>
<evidence type="ECO:0000313" key="5">
    <source>
        <dbReference type="EMBL" id="MFC5368928.1"/>
    </source>
</evidence>
<dbReference type="Proteomes" id="UP001596201">
    <property type="component" value="Unassembled WGS sequence"/>
</dbReference>
<feature type="compositionally biased region" description="Basic and acidic residues" evidence="4">
    <location>
        <begin position="198"/>
        <end position="230"/>
    </location>
</feature>
<dbReference type="AlphaFoldDB" id="A0ABD5RGJ4"/>
<evidence type="ECO:0000313" key="6">
    <source>
        <dbReference type="Proteomes" id="UP001596201"/>
    </source>
</evidence>
<dbReference type="SUPFAM" id="SSF52540">
    <property type="entry name" value="P-loop containing nucleoside triphosphate hydrolases"/>
    <property type="match status" value="1"/>
</dbReference>
<name>A0ABD5RGJ4_9EURY</name>
<evidence type="ECO:0000256" key="1">
    <source>
        <dbReference type="ARBA" id="ARBA00023054"/>
    </source>
</evidence>